<protein>
    <submittedName>
        <fullName evidence="2">Uncharacterized protein</fullName>
    </submittedName>
</protein>
<accession>A0A2M4DKE2</accession>
<organism evidence="2">
    <name type="scientific">Anopheles darlingi</name>
    <name type="common">Mosquito</name>
    <dbReference type="NCBI Taxonomy" id="43151"/>
    <lineage>
        <taxon>Eukaryota</taxon>
        <taxon>Metazoa</taxon>
        <taxon>Ecdysozoa</taxon>
        <taxon>Arthropoda</taxon>
        <taxon>Hexapoda</taxon>
        <taxon>Insecta</taxon>
        <taxon>Pterygota</taxon>
        <taxon>Neoptera</taxon>
        <taxon>Endopterygota</taxon>
        <taxon>Diptera</taxon>
        <taxon>Nematocera</taxon>
        <taxon>Culicoidea</taxon>
        <taxon>Culicidae</taxon>
        <taxon>Anophelinae</taxon>
        <taxon>Anopheles</taxon>
    </lineage>
</organism>
<dbReference type="AlphaFoldDB" id="A0A2M4DKE2"/>
<keyword evidence="1" id="KW-1133">Transmembrane helix</keyword>
<evidence type="ECO:0000256" key="1">
    <source>
        <dbReference type="SAM" id="Phobius"/>
    </source>
</evidence>
<keyword evidence="1" id="KW-0472">Membrane</keyword>
<dbReference type="EMBL" id="GGFL01013833">
    <property type="protein sequence ID" value="MBW78011.1"/>
    <property type="molecule type" value="Transcribed_RNA"/>
</dbReference>
<feature type="transmembrane region" description="Helical" evidence="1">
    <location>
        <begin position="40"/>
        <end position="63"/>
    </location>
</feature>
<sequence length="72" mass="7330">MLHAAATAAATAPSNALVCVCVKCDSSASDTNTDRSSAPAVYVIHSAAAPLRGVIVSILILFFSARASPGRW</sequence>
<name>A0A2M4DKE2_ANODA</name>
<reference evidence="2" key="1">
    <citation type="submission" date="2018-01" db="EMBL/GenBank/DDBJ databases">
        <title>An insight into the sialome of Amazonian anophelines.</title>
        <authorList>
            <person name="Ribeiro J.M."/>
            <person name="Scarpassa V."/>
            <person name="Calvo E."/>
        </authorList>
    </citation>
    <scope>NUCLEOTIDE SEQUENCE</scope>
</reference>
<proteinExistence type="predicted"/>
<evidence type="ECO:0000313" key="2">
    <source>
        <dbReference type="EMBL" id="MBW78011.1"/>
    </source>
</evidence>
<keyword evidence="1" id="KW-0812">Transmembrane</keyword>